<accession>A0A8I6SC95</accession>
<dbReference type="EnsemblMetazoa" id="XM_014406961.2">
    <property type="protein sequence ID" value="XP_014262447.1"/>
    <property type="gene ID" value="LOC106674319"/>
</dbReference>
<reference evidence="2" key="1">
    <citation type="submission" date="2022-01" db="UniProtKB">
        <authorList>
            <consortium name="EnsemblMetazoa"/>
        </authorList>
    </citation>
    <scope>IDENTIFICATION</scope>
</reference>
<feature type="compositionally biased region" description="Basic and acidic residues" evidence="1">
    <location>
        <begin position="116"/>
        <end position="140"/>
    </location>
</feature>
<feature type="region of interest" description="Disordered" evidence="1">
    <location>
        <begin position="70"/>
        <end position="150"/>
    </location>
</feature>
<keyword evidence="3" id="KW-1185">Reference proteome</keyword>
<feature type="compositionally biased region" description="Basic and acidic residues" evidence="1">
    <location>
        <begin position="87"/>
        <end position="101"/>
    </location>
</feature>
<proteinExistence type="predicted"/>
<dbReference type="GeneID" id="106674319"/>
<dbReference type="Proteomes" id="UP000494040">
    <property type="component" value="Unassembled WGS sequence"/>
</dbReference>
<evidence type="ECO:0000256" key="1">
    <source>
        <dbReference type="SAM" id="MobiDB-lite"/>
    </source>
</evidence>
<name>A0A8I6SC95_CIMLE</name>
<evidence type="ECO:0000313" key="2">
    <source>
        <dbReference type="EnsemblMetazoa" id="XP_014262447.1"/>
    </source>
</evidence>
<evidence type="ECO:0000313" key="3">
    <source>
        <dbReference type="Proteomes" id="UP000494040"/>
    </source>
</evidence>
<dbReference type="RefSeq" id="XP_014262447.1">
    <property type="nucleotide sequence ID" value="XM_014406961.2"/>
</dbReference>
<dbReference type="KEGG" id="clec:106674319"/>
<sequence length="150" mass="17166">MWNKVFNITIRVAGASLCIYTAYKALKYFKYSTVDRPEFHERQELERKRDKRRYIPGKGLTSEFFLCTISPDESEDEGGRPSTSAQPERRCPIGFPEHDILEGIYTRPNRAKNLHPKKEPLPAVTEKKENAPEKNPKPEDEQQPGGSGST</sequence>
<organism evidence="2 3">
    <name type="scientific">Cimex lectularius</name>
    <name type="common">Bed bug</name>
    <name type="synonym">Acanthia lectularia</name>
    <dbReference type="NCBI Taxonomy" id="79782"/>
    <lineage>
        <taxon>Eukaryota</taxon>
        <taxon>Metazoa</taxon>
        <taxon>Ecdysozoa</taxon>
        <taxon>Arthropoda</taxon>
        <taxon>Hexapoda</taxon>
        <taxon>Insecta</taxon>
        <taxon>Pterygota</taxon>
        <taxon>Neoptera</taxon>
        <taxon>Paraneoptera</taxon>
        <taxon>Hemiptera</taxon>
        <taxon>Heteroptera</taxon>
        <taxon>Panheteroptera</taxon>
        <taxon>Cimicomorpha</taxon>
        <taxon>Cimicidae</taxon>
        <taxon>Cimex</taxon>
    </lineage>
</organism>
<protein>
    <submittedName>
        <fullName evidence="2">Uncharacterized protein</fullName>
    </submittedName>
</protein>
<dbReference type="AlphaFoldDB" id="A0A8I6SC95"/>